<evidence type="ECO:0000313" key="2">
    <source>
        <dbReference type="EMBL" id="RIE01792.1"/>
    </source>
</evidence>
<dbReference type="Pfam" id="PF00903">
    <property type="entry name" value="Glyoxalase"/>
    <property type="match status" value="1"/>
</dbReference>
<dbReference type="InterPro" id="IPR052164">
    <property type="entry name" value="Anthracycline_SecMetBiosynth"/>
</dbReference>
<dbReference type="InterPro" id="IPR037523">
    <property type="entry name" value="VOC_core"/>
</dbReference>
<comment type="caution">
    <text evidence="2">The sequence shown here is derived from an EMBL/GenBank/DDBJ whole genome shotgun (WGS) entry which is preliminary data.</text>
</comment>
<dbReference type="RefSeq" id="WP_119149850.1">
    <property type="nucleotide sequence ID" value="NZ_JBHSOV010000032.1"/>
</dbReference>
<evidence type="ECO:0000259" key="1">
    <source>
        <dbReference type="PROSITE" id="PS51819"/>
    </source>
</evidence>
<protein>
    <submittedName>
        <fullName evidence="2">VOC family protein</fullName>
    </submittedName>
</protein>
<evidence type="ECO:0000313" key="3">
    <source>
        <dbReference type="Proteomes" id="UP000266340"/>
    </source>
</evidence>
<dbReference type="PROSITE" id="PS51819">
    <property type="entry name" value="VOC"/>
    <property type="match status" value="1"/>
</dbReference>
<reference evidence="2 3" key="1">
    <citation type="submission" date="2018-09" db="EMBL/GenBank/DDBJ databases">
        <title>Cohnella cavernae sp. nov., isolated from a karst cave.</title>
        <authorList>
            <person name="Zhu H."/>
        </authorList>
    </citation>
    <scope>NUCLEOTIDE SEQUENCE [LARGE SCALE GENOMIC DNA]</scope>
    <source>
        <strain evidence="2 3">K2E09-144</strain>
    </source>
</reference>
<dbReference type="InterPro" id="IPR004360">
    <property type="entry name" value="Glyas_Fos-R_dOase_dom"/>
</dbReference>
<dbReference type="OrthoDB" id="291991at2"/>
<dbReference type="AlphaFoldDB" id="A0A398CIC5"/>
<dbReference type="Gene3D" id="3.10.180.10">
    <property type="entry name" value="2,3-Dihydroxybiphenyl 1,2-Dioxygenase, domain 1"/>
    <property type="match status" value="1"/>
</dbReference>
<organism evidence="2 3">
    <name type="scientific">Cohnella faecalis</name>
    <dbReference type="NCBI Taxonomy" id="2315694"/>
    <lineage>
        <taxon>Bacteria</taxon>
        <taxon>Bacillati</taxon>
        <taxon>Bacillota</taxon>
        <taxon>Bacilli</taxon>
        <taxon>Bacillales</taxon>
        <taxon>Paenibacillaceae</taxon>
        <taxon>Cohnella</taxon>
    </lineage>
</organism>
<dbReference type="EMBL" id="QXJM01000039">
    <property type="protein sequence ID" value="RIE01792.1"/>
    <property type="molecule type" value="Genomic_DNA"/>
</dbReference>
<dbReference type="CDD" id="cd06587">
    <property type="entry name" value="VOC"/>
    <property type="match status" value="1"/>
</dbReference>
<dbReference type="SUPFAM" id="SSF54593">
    <property type="entry name" value="Glyoxalase/Bleomycin resistance protein/Dihydroxybiphenyl dioxygenase"/>
    <property type="match status" value="1"/>
</dbReference>
<dbReference type="PANTHER" id="PTHR33993">
    <property type="entry name" value="GLYOXALASE-RELATED"/>
    <property type="match status" value="1"/>
</dbReference>
<gene>
    <name evidence="2" type="ORF">D3H35_13410</name>
</gene>
<proteinExistence type="predicted"/>
<sequence length="149" mass="17196">MAEKELIGLDAQPREAEKKPHLKRVLSNYLPVSNLERATKWYEEVFGLTVRKREPDGAILILGDGQWLFLLEAAEKRTANFFTRQWDGERYEMFSLTFEVENIAGLHKRLRESGAEVEPLADHGDCGLQFKFKDPDGNKFNVWQDPATE</sequence>
<feature type="domain" description="VOC" evidence="1">
    <location>
        <begin position="24"/>
        <end position="145"/>
    </location>
</feature>
<dbReference type="Proteomes" id="UP000266340">
    <property type="component" value="Unassembled WGS sequence"/>
</dbReference>
<name>A0A398CIC5_9BACL</name>
<dbReference type="InterPro" id="IPR029068">
    <property type="entry name" value="Glyas_Bleomycin-R_OHBP_Dase"/>
</dbReference>
<keyword evidence="3" id="KW-1185">Reference proteome</keyword>
<accession>A0A398CIC5</accession>